<dbReference type="InterPro" id="IPR027417">
    <property type="entry name" value="P-loop_NTPase"/>
</dbReference>
<dbReference type="OrthoDB" id="9809485at2"/>
<dbReference type="InterPro" id="IPR030378">
    <property type="entry name" value="G_CP_dom"/>
</dbReference>
<keyword evidence="4 10" id="KW-0699">rRNA-binding</keyword>
<evidence type="ECO:0000256" key="4">
    <source>
        <dbReference type="ARBA" id="ARBA00022730"/>
    </source>
</evidence>
<dbReference type="NCBIfam" id="TIGR00157">
    <property type="entry name" value="ribosome small subunit-dependent GTPase A"/>
    <property type="match status" value="1"/>
</dbReference>
<feature type="binding site" evidence="10">
    <location>
        <position position="273"/>
    </location>
    <ligand>
        <name>Zn(2+)</name>
        <dbReference type="ChEBI" id="CHEBI:29105"/>
    </ligand>
</feature>
<comment type="cofactor">
    <cofactor evidence="10">
        <name>Zn(2+)</name>
        <dbReference type="ChEBI" id="CHEBI:29105"/>
    </cofactor>
    <text evidence="10">Binds 1 zinc ion per subunit.</text>
</comment>
<dbReference type="PANTHER" id="PTHR32120">
    <property type="entry name" value="SMALL RIBOSOMAL SUBUNIT BIOGENESIS GTPASE RSGA"/>
    <property type="match status" value="1"/>
</dbReference>
<dbReference type="PROSITE" id="PS51721">
    <property type="entry name" value="G_CP"/>
    <property type="match status" value="1"/>
</dbReference>
<keyword evidence="9 10" id="KW-0342">GTP-binding</keyword>
<evidence type="ECO:0000256" key="3">
    <source>
        <dbReference type="ARBA" id="ARBA00022723"/>
    </source>
</evidence>
<organism evidence="14 15">
    <name type="scientific">Exilibacterium tricleocarpae</name>
    <dbReference type="NCBI Taxonomy" id="2591008"/>
    <lineage>
        <taxon>Bacteria</taxon>
        <taxon>Pseudomonadati</taxon>
        <taxon>Pseudomonadota</taxon>
        <taxon>Gammaproteobacteria</taxon>
        <taxon>Cellvibrionales</taxon>
        <taxon>Cellvibrionaceae</taxon>
        <taxon>Exilibacterium</taxon>
    </lineage>
</organism>
<feature type="binding site" evidence="10">
    <location>
        <begin position="194"/>
        <end position="202"/>
    </location>
    <ligand>
        <name>GTP</name>
        <dbReference type="ChEBI" id="CHEBI:37565"/>
    </ligand>
</feature>
<protein>
    <recommendedName>
        <fullName evidence="10">Small ribosomal subunit biogenesis GTPase RsgA</fullName>
        <ecNumber evidence="10">3.6.1.-</ecNumber>
    </recommendedName>
</protein>
<keyword evidence="15" id="KW-1185">Reference proteome</keyword>
<evidence type="ECO:0000313" key="15">
    <source>
        <dbReference type="Proteomes" id="UP000319732"/>
    </source>
</evidence>
<feature type="binding site" evidence="10">
    <location>
        <begin position="142"/>
        <end position="145"/>
    </location>
    <ligand>
        <name>GTP</name>
        <dbReference type="ChEBI" id="CHEBI:37565"/>
    </ligand>
</feature>
<dbReference type="PROSITE" id="PS50936">
    <property type="entry name" value="ENGC_GTPASE"/>
    <property type="match status" value="1"/>
</dbReference>
<evidence type="ECO:0000256" key="8">
    <source>
        <dbReference type="ARBA" id="ARBA00022884"/>
    </source>
</evidence>
<name>A0A545TFT1_9GAMM</name>
<evidence type="ECO:0000313" key="14">
    <source>
        <dbReference type="EMBL" id="TQV76058.1"/>
    </source>
</evidence>
<keyword evidence="1 10" id="KW-0963">Cytoplasm</keyword>
<reference evidence="14 15" key="1">
    <citation type="submission" date="2019-06" db="EMBL/GenBank/DDBJ databases">
        <title>Whole genome sequence for Cellvibrionaceae sp. R142.</title>
        <authorList>
            <person name="Wang G."/>
        </authorList>
    </citation>
    <scope>NUCLEOTIDE SEQUENCE [LARGE SCALE GENOMIC DNA]</scope>
    <source>
        <strain evidence="14 15">R142</strain>
    </source>
</reference>
<dbReference type="Gene3D" id="1.10.40.50">
    <property type="entry name" value="Probable gtpase engc, domain 3"/>
    <property type="match status" value="1"/>
</dbReference>
<evidence type="ECO:0000256" key="9">
    <source>
        <dbReference type="ARBA" id="ARBA00023134"/>
    </source>
</evidence>
<evidence type="ECO:0000256" key="7">
    <source>
        <dbReference type="ARBA" id="ARBA00022833"/>
    </source>
</evidence>
<comment type="function">
    <text evidence="10">One of several proteins that assist in the late maturation steps of the functional core of the 30S ribosomal subunit. Helps release RbfA from mature subunits. May play a role in the assembly of ribosomal proteins into the subunit. Circularly permuted GTPase that catalyzes slow GTP hydrolysis, GTPase activity is stimulated by the 30S ribosomal subunit.</text>
</comment>
<proteinExistence type="inferred from homology"/>
<dbReference type="AlphaFoldDB" id="A0A545TFT1"/>
<dbReference type="Proteomes" id="UP000319732">
    <property type="component" value="Unassembled WGS sequence"/>
</dbReference>
<keyword evidence="6 10" id="KW-0378">Hydrolase</keyword>
<evidence type="ECO:0000256" key="6">
    <source>
        <dbReference type="ARBA" id="ARBA00022801"/>
    </source>
</evidence>
<feature type="binding site" evidence="10">
    <location>
        <position position="286"/>
    </location>
    <ligand>
        <name>Zn(2+)</name>
        <dbReference type="ChEBI" id="CHEBI:29105"/>
    </ligand>
</feature>
<dbReference type="GO" id="GO:0003924">
    <property type="term" value="F:GTPase activity"/>
    <property type="evidence" value="ECO:0007669"/>
    <property type="project" value="UniProtKB-UniRule"/>
</dbReference>
<feature type="binding site" evidence="10">
    <location>
        <position position="280"/>
    </location>
    <ligand>
        <name>Zn(2+)</name>
        <dbReference type="ChEBI" id="CHEBI:29105"/>
    </ligand>
</feature>
<keyword evidence="11" id="KW-0175">Coiled coil</keyword>
<evidence type="ECO:0000256" key="1">
    <source>
        <dbReference type="ARBA" id="ARBA00022490"/>
    </source>
</evidence>
<dbReference type="GO" id="GO:0019843">
    <property type="term" value="F:rRNA binding"/>
    <property type="evidence" value="ECO:0007669"/>
    <property type="project" value="UniProtKB-KW"/>
</dbReference>
<dbReference type="GO" id="GO:0042274">
    <property type="term" value="P:ribosomal small subunit biogenesis"/>
    <property type="evidence" value="ECO:0007669"/>
    <property type="project" value="UniProtKB-UniRule"/>
</dbReference>
<dbReference type="CDD" id="cd01854">
    <property type="entry name" value="YjeQ_EngC"/>
    <property type="match status" value="1"/>
</dbReference>
<feature type="domain" description="CP-type G" evidence="13">
    <location>
        <begin position="97"/>
        <end position="251"/>
    </location>
</feature>
<evidence type="ECO:0000256" key="10">
    <source>
        <dbReference type="HAMAP-Rule" id="MF_01820"/>
    </source>
</evidence>
<dbReference type="Gene3D" id="3.40.50.300">
    <property type="entry name" value="P-loop containing nucleotide triphosphate hydrolases"/>
    <property type="match status" value="1"/>
</dbReference>
<evidence type="ECO:0000256" key="5">
    <source>
        <dbReference type="ARBA" id="ARBA00022741"/>
    </source>
</evidence>
<keyword evidence="3 10" id="KW-0479">Metal-binding</keyword>
<dbReference type="RefSeq" id="WP_142905267.1">
    <property type="nucleotide sequence ID" value="NZ_ML660095.1"/>
</dbReference>
<evidence type="ECO:0000256" key="2">
    <source>
        <dbReference type="ARBA" id="ARBA00022517"/>
    </source>
</evidence>
<keyword evidence="5 10" id="KW-0547">Nucleotide-binding</keyword>
<feature type="coiled-coil region" evidence="11">
    <location>
        <begin position="302"/>
        <end position="329"/>
    </location>
</feature>
<dbReference type="EMBL" id="VHSG01000015">
    <property type="protein sequence ID" value="TQV76058.1"/>
    <property type="molecule type" value="Genomic_DNA"/>
</dbReference>
<dbReference type="GO" id="GO:0005737">
    <property type="term" value="C:cytoplasm"/>
    <property type="evidence" value="ECO:0007669"/>
    <property type="project" value="UniProtKB-SubCell"/>
</dbReference>
<evidence type="ECO:0000259" key="13">
    <source>
        <dbReference type="PROSITE" id="PS51721"/>
    </source>
</evidence>
<keyword evidence="7 10" id="KW-0862">Zinc</keyword>
<keyword evidence="8 10" id="KW-0694">RNA-binding</keyword>
<evidence type="ECO:0000256" key="11">
    <source>
        <dbReference type="SAM" id="Coils"/>
    </source>
</evidence>
<dbReference type="GO" id="GO:0046872">
    <property type="term" value="F:metal ion binding"/>
    <property type="evidence" value="ECO:0007669"/>
    <property type="project" value="UniProtKB-KW"/>
</dbReference>
<dbReference type="InterPro" id="IPR010914">
    <property type="entry name" value="RsgA_GTPase_dom"/>
</dbReference>
<feature type="binding site" evidence="10">
    <location>
        <position position="278"/>
    </location>
    <ligand>
        <name>Zn(2+)</name>
        <dbReference type="ChEBI" id="CHEBI:29105"/>
    </ligand>
</feature>
<dbReference type="InterPro" id="IPR004881">
    <property type="entry name" value="Ribosome_biogen_GTPase_RsgA"/>
</dbReference>
<gene>
    <name evidence="10 14" type="primary">rsgA</name>
    <name evidence="14" type="ORF">FKG94_15730</name>
</gene>
<dbReference type="SUPFAM" id="SSF52540">
    <property type="entry name" value="P-loop containing nucleoside triphosphate hydrolases"/>
    <property type="match status" value="1"/>
</dbReference>
<comment type="subunit">
    <text evidence="10">Monomer. Associates with 30S ribosomal subunit, binds 16S rRNA.</text>
</comment>
<dbReference type="Pfam" id="PF03193">
    <property type="entry name" value="RsgA_GTPase"/>
    <property type="match status" value="1"/>
</dbReference>
<feature type="domain" description="EngC GTPase" evidence="12">
    <location>
        <begin position="103"/>
        <end position="249"/>
    </location>
</feature>
<comment type="similarity">
    <text evidence="10">Belongs to the TRAFAC class YlqF/YawG GTPase family. RsgA subfamily.</text>
</comment>
<dbReference type="PANTHER" id="PTHR32120:SF10">
    <property type="entry name" value="SMALL RIBOSOMAL SUBUNIT BIOGENESIS GTPASE RSGA"/>
    <property type="match status" value="1"/>
</dbReference>
<accession>A0A545TFT1</accession>
<evidence type="ECO:0000259" key="12">
    <source>
        <dbReference type="PROSITE" id="PS50936"/>
    </source>
</evidence>
<comment type="subcellular location">
    <subcellularLocation>
        <location evidence="10">Cytoplasm</location>
    </subcellularLocation>
</comment>
<sequence>MFKISLPELGWKPFFQQQIALEEAGSHFAVRIVAQHRSQVVTWGAYGEQVLPIALLHKLAEVTVGDWLLINRNNQRPTRLLQRQTLIRRKAAGPAAATQLIAANLDTLFIVSSCNSEFNPARLERYLSVALEAGVLPVVVLTKADLCDDVAHYQRRAAKLRSGLLVECVNALDQTTLEGVSAWCRPGQTIALLGSSGVGKSTLAGALGVSGLATGEVRADDQKGRHTTTRRSLHRLPQGGLILDTPGMRELQLADCEDGVNALFEDVLVDSPCRFSDCTHTTEPGCAVQQAVANGELDSRRLHSYQKLLAEQRRNRETLAEKRQRLKTLGKTYKRIKEVSQQQKNKH</sequence>
<dbReference type="EC" id="3.6.1.-" evidence="10"/>
<dbReference type="GO" id="GO:0005525">
    <property type="term" value="F:GTP binding"/>
    <property type="evidence" value="ECO:0007669"/>
    <property type="project" value="UniProtKB-UniRule"/>
</dbReference>
<dbReference type="HAMAP" id="MF_01820">
    <property type="entry name" value="GTPase_RsgA"/>
    <property type="match status" value="1"/>
</dbReference>
<comment type="caution">
    <text evidence="14">The sequence shown here is derived from an EMBL/GenBank/DDBJ whole genome shotgun (WGS) entry which is preliminary data.</text>
</comment>
<keyword evidence="2 10" id="KW-0690">Ribosome biogenesis</keyword>